<feature type="domain" description="Histidine kinase" evidence="14">
    <location>
        <begin position="349"/>
        <end position="563"/>
    </location>
</feature>
<dbReference type="InterPro" id="IPR036890">
    <property type="entry name" value="HATPase_C_sf"/>
</dbReference>
<keyword evidence="17" id="KW-1185">Reference proteome</keyword>
<dbReference type="InterPro" id="IPR013767">
    <property type="entry name" value="PAS_fold"/>
</dbReference>
<dbReference type="Gene3D" id="3.30.565.10">
    <property type="entry name" value="Histidine kinase-like ATPase, C-terminal domain"/>
    <property type="match status" value="1"/>
</dbReference>
<evidence type="ECO:0000256" key="13">
    <source>
        <dbReference type="SAM" id="Phobius"/>
    </source>
</evidence>
<evidence type="ECO:0000256" key="12">
    <source>
        <dbReference type="SAM" id="MobiDB-lite"/>
    </source>
</evidence>
<dbReference type="InterPro" id="IPR033463">
    <property type="entry name" value="sCache_3"/>
</dbReference>
<dbReference type="PATRIC" id="fig|1703.6.peg.1633"/>
<dbReference type="SUPFAM" id="SSF55785">
    <property type="entry name" value="PYP-like sensor domain (PAS domain)"/>
    <property type="match status" value="1"/>
</dbReference>
<evidence type="ECO:0000256" key="8">
    <source>
        <dbReference type="ARBA" id="ARBA00022840"/>
    </source>
</evidence>
<sequence>MASLPAPPWRGRERFRARRGGTLARRHFLVQLVLIVIVCTALSVTSYVTTLNNIRDATGERVLSIAETLAHDPYVTESVTGDDPSARLQPYALTVIDTAEVDFVTIMDRDGTRYTHPDPEQLGKKYIGSTAKARAGQTETEEYVGTLGPSVRAIVPIKDAAGEVTAMVAVGVTLETLSVAQAASLPQIILVGLAALALGGLGSWLLARYLRRVTLGYGPEELRRLFAFYDSALHSLREGLILADDSGRLVLYNDEAASLLGLPTAEESTPISLAEVALPESVRDLLSTGRVAVDEIHFTADRVLVISQKQASQPRGRGADSGRLSRWAGARQPGGRGIGGTVATLRDRTDIQELTGELATMTTLSEALRAQTHEHANRLHTVSTLIELGRVQEALDFAVKDEQESQRLTDSFVASLDEPFITALMIGKAAQANERGIELTVTATGELPPERLDARDLVTVAGNLLDNAFDAVADADEKHVWADFVAADGELIITIADSGAGVAGEDIDALFHLGTSAKTEPGGVGRHGFGLVLVRQAVSRLGGHIDVDSDGGAIFTVTLPLGDTTAVGDYDSAQDPTTDDADLSQQQAEGDPREQ</sequence>
<evidence type="ECO:0000313" key="17">
    <source>
        <dbReference type="Proteomes" id="UP000031488"/>
    </source>
</evidence>
<evidence type="ECO:0000256" key="5">
    <source>
        <dbReference type="ARBA" id="ARBA00022692"/>
    </source>
</evidence>
<evidence type="ECO:0000259" key="15">
    <source>
        <dbReference type="PROSITE" id="PS50112"/>
    </source>
</evidence>
<proteinExistence type="predicted"/>
<dbReference type="InterPro" id="IPR000014">
    <property type="entry name" value="PAS"/>
</dbReference>
<dbReference type="GO" id="GO:0006355">
    <property type="term" value="P:regulation of DNA-templated transcription"/>
    <property type="evidence" value="ECO:0007669"/>
    <property type="project" value="InterPro"/>
</dbReference>
<keyword evidence="5 13" id="KW-0812">Transmembrane</keyword>
<keyword evidence="7 16" id="KW-0418">Kinase</keyword>
<dbReference type="PROSITE" id="PS50109">
    <property type="entry name" value="HIS_KIN"/>
    <property type="match status" value="1"/>
</dbReference>
<keyword evidence="10" id="KW-0902">Two-component regulatory system</keyword>
<evidence type="ECO:0000256" key="7">
    <source>
        <dbReference type="ARBA" id="ARBA00022777"/>
    </source>
</evidence>
<evidence type="ECO:0000256" key="11">
    <source>
        <dbReference type="ARBA" id="ARBA00023136"/>
    </source>
</evidence>
<evidence type="ECO:0000256" key="1">
    <source>
        <dbReference type="ARBA" id="ARBA00004651"/>
    </source>
</evidence>
<dbReference type="Proteomes" id="UP000031488">
    <property type="component" value="Unassembled WGS sequence"/>
</dbReference>
<feature type="region of interest" description="Disordered" evidence="12">
    <location>
        <begin position="309"/>
        <end position="330"/>
    </location>
</feature>
<dbReference type="InterPro" id="IPR005467">
    <property type="entry name" value="His_kinase_dom"/>
</dbReference>
<comment type="subcellular location">
    <subcellularLocation>
        <location evidence="1">Cell membrane</location>
        <topology evidence="1">Multi-pass membrane protein</topology>
    </subcellularLocation>
</comment>
<evidence type="ECO:0000256" key="9">
    <source>
        <dbReference type="ARBA" id="ARBA00022989"/>
    </source>
</evidence>
<dbReference type="SMART" id="SM00387">
    <property type="entry name" value="HATPase_c"/>
    <property type="match status" value="1"/>
</dbReference>
<evidence type="ECO:0000256" key="4">
    <source>
        <dbReference type="ARBA" id="ARBA00022679"/>
    </source>
</evidence>
<dbReference type="OrthoDB" id="9792686at2"/>
<evidence type="ECO:0000256" key="6">
    <source>
        <dbReference type="ARBA" id="ARBA00022741"/>
    </source>
</evidence>
<name>A0A0B9A2A2_BRELN</name>
<protein>
    <submittedName>
        <fullName evidence="16">Signal transduction histidine kinase regulating citrate/malate metabolism</fullName>
    </submittedName>
</protein>
<evidence type="ECO:0000256" key="10">
    <source>
        <dbReference type="ARBA" id="ARBA00023012"/>
    </source>
</evidence>
<dbReference type="InterPro" id="IPR035965">
    <property type="entry name" value="PAS-like_dom_sf"/>
</dbReference>
<keyword evidence="3" id="KW-0597">Phosphoprotein</keyword>
<dbReference type="STRING" id="1703.BLSMQ_0545"/>
<dbReference type="Pfam" id="PF17203">
    <property type="entry name" value="sCache_3_2"/>
    <property type="match status" value="1"/>
</dbReference>
<feature type="transmembrane region" description="Helical" evidence="13">
    <location>
        <begin position="188"/>
        <end position="207"/>
    </location>
</feature>
<dbReference type="GO" id="GO:0005524">
    <property type="term" value="F:ATP binding"/>
    <property type="evidence" value="ECO:0007669"/>
    <property type="project" value="UniProtKB-KW"/>
</dbReference>
<gene>
    <name evidence="16" type="ORF">AE0388_1752</name>
</gene>
<dbReference type="PANTHER" id="PTHR43547">
    <property type="entry name" value="TWO-COMPONENT HISTIDINE KINASE"/>
    <property type="match status" value="1"/>
</dbReference>
<dbReference type="GO" id="GO:0005886">
    <property type="term" value="C:plasma membrane"/>
    <property type="evidence" value="ECO:0007669"/>
    <property type="project" value="UniProtKB-SubCell"/>
</dbReference>
<organism evidence="16 17">
    <name type="scientific">Brevibacterium linens</name>
    <dbReference type="NCBI Taxonomy" id="1703"/>
    <lineage>
        <taxon>Bacteria</taxon>
        <taxon>Bacillati</taxon>
        <taxon>Actinomycetota</taxon>
        <taxon>Actinomycetes</taxon>
        <taxon>Micrococcales</taxon>
        <taxon>Brevibacteriaceae</taxon>
        <taxon>Brevibacterium</taxon>
    </lineage>
</organism>
<dbReference type="Pfam" id="PF00989">
    <property type="entry name" value="PAS"/>
    <property type="match status" value="1"/>
</dbReference>
<dbReference type="GO" id="GO:0000155">
    <property type="term" value="F:phosphorelay sensor kinase activity"/>
    <property type="evidence" value="ECO:0007669"/>
    <property type="project" value="TreeGrafter"/>
</dbReference>
<dbReference type="InterPro" id="IPR029151">
    <property type="entry name" value="Sensor-like_sf"/>
</dbReference>
<dbReference type="PROSITE" id="PS50112">
    <property type="entry name" value="PAS"/>
    <property type="match status" value="1"/>
</dbReference>
<feature type="domain" description="PAS" evidence="15">
    <location>
        <begin position="225"/>
        <end position="296"/>
    </location>
</feature>
<keyword evidence="6" id="KW-0547">Nucleotide-binding</keyword>
<evidence type="ECO:0000256" key="3">
    <source>
        <dbReference type="ARBA" id="ARBA00022553"/>
    </source>
</evidence>
<evidence type="ECO:0000256" key="2">
    <source>
        <dbReference type="ARBA" id="ARBA00022475"/>
    </source>
</evidence>
<keyword evidence="2" id="KW-1003">Cell membrane</keyword>
<dbReference type="RefSeq" id="WP_082018899.1">
    <property type="nucleotide sequence ID" value="NZ_JTJZ01000018.1"/>
</dbReference>
<dbReference type="Gene3D" id="3.30.450.20">
    <property type="entry name" value="PAS domain"/>
    <property type="match status" value="2"/>
</dbReference>
<keyword evidence="8" id="KW-0067">ATP-binding</keyword>
<feature type="transmembrane region" description="Helical" evidence="13">
    <location>
        <begin position="28"/>
        <end position="48"/>
    </location>
</feature>
<dbReference type="SUPFAM" id="SSF103190">
    <property type="entry name" value="Sensory domain-like"/>
    <property type="match status" value="1"/>
</dbReference>
<dbReference type="InterPro" id="IPR003594">
    <property type="entry name" value="HATPase_dom"/>
</dbReference>
<keyword evidence="4" id="KW-0808">Transferase</keyword>
<dbReference type="EMBL" id="JTJZ01000018">
    <property type="protein sequence ID" value="KHS52769.1"/>
    <property type="molecule type" value="Genomic_DNA"/>
</dbReference>
<reference evidence="16 17" key="1">
    <citation type="submission" date="2014-11" db="EMBL/GenBank/DDBJ databases">
        <title>Draft Genome Sequence of Brevibacterium linens AE038-8.</title>
        <authorList>
            <person name="Maizel D."/>
            <person name="Utturkar S.M."/>
            <person name="Brown S.D."/>
            <person name="Ferrero M."/>
            <person name="Rosen B.P."/>
        </authorList>
    </citation>
    <scope>NUCLEOTIDE SEQUENCE [LARGE SCALE GENOMIC DNA]</scope>
    <source>
        <strain evidence="16 17">AE038-8</strain>
    </source>
</reference>
<keyword evidence="9 13" id="KW-1133">Transmembrane helix</keyword>
<dbReference type="AlphaFoldDB" id="A0A0B9A2A2"/>
<accession>A0A0B9A2A2</accession>
<comment type="caution">
    <text evidence="16">The sequence shown here is derived from an EMBL/GenBank/DDBJ whole genome shotgun (WGS) entry which is preliminary data.</text>
</comment>
<feature type="region of interest" description="Disordered" evidence="12">
    <location>
        <begin position="567"/>
        <end position="595"/>
    </location>
</feature>
<dbReference type="SUPFAM" id="SSF55874">
    <property type="entry name" value="ATPase domain of HSP90 chaperone/DNA topoisomerase II/histidine kinase"/>
    <property type="match status" value="1"/>
</dbReference>
<dbReference type="Pfam" id="PF02518">
    <property type="entry name" value="HATPase_c"/>
    <property type="match status" value="1"/>
</dbReference>
<keyword evidence="11 13" id="KW-0472">Membrane</keyword>
<evidence type="ECO:0000313" key="16">
    <source>
        <dbReference type="EMBL" id="KHS52769.1"/>
    </source>
</evidence>
<evidence type="ECO:0000259" key="14">
    <source>
        <dbReference type="PROSITE" id="PS50109"/>
    </source>
</evidence>
<dbReference type="PANTHER" id="PTHR43547:SF10">
    <property type="entry name" value="SENSOR HISTIDINE KINASE DCUS"/>
    <property type="match status" value="1"/>
</dbReference>